<protein>
    <submittedName>
        <fullName evidence="1">Uncharacterized protein</fullName>
    </submittedName>
</protein>
<proteinExistence type="predicted"/>
<keyword evidence="2" id="KW-1185">Reference proteome</keyword>
<organism evidence="1 2">
    <name type="scientific">Methylomonas rapida</name>
    <dbReference type="NCBI Taxonomy" id="2963939"/>
    <lineage>
        <taxon>Bacteria</taxon>
        <taxon>Pseudomonadati</taxon>
        <taxon>Pseudomonadota</taxon>
        <taxon>Gammaproteobacteria</taxon>
        <taxon>Methylococcales</taxon>
        <taxon>Methylococcaceae</taxon>
        <taxon>Methylomonas</taxon>
    </lineage>
</organism>
<dbReference type="RefSeq" id="WP_255186712.1">
    <property type="nucleotide sequence ID" value="NZ_CP113517.1"/>
</dbReference>
<name>A0ABY7GMS7_9GAMM</name>
<sequence>MPRPFTLPKLARRLLFAGLTFVLLFNLLMLFAIDDTPLMKIHQGLNREDIQRAKQILHTSPEERGGVKTVVLNSKDINIAISYLLNHVVENTVQIDISQDLITAQIAVFVPKTIWGRYLDFSFKLKQTDNGIKIKSFKIGEISIPDSAANYLIPTIVESSPLKKYWQLGENYIRDIRFTQEGLQVSYLGSAIDAARQLAIQKHREYPNLHLYQQQINDIVSQHDPEWRLSLTELLQPLFLSAYQRSSEDTAIQENRAIIIAVGSYIYKQELRRFLPLGLVYSKEYQVFAYKRVDIPQHFIASALFAMVDASLLGEQLGVDKELGDAEQGSGFSFIDLAADRAGTRFGQLAIASPKQARELQRFMSEAQDYTMIIPDIKGLPEQMDEPTFKTRFGDTSSELYRNMIAEIDDRINALTLYQKR</sequence>
<dbReference type="EMBL" id="CP113517">
    <property type="protein sequence ID" value="WAR45805.1"/>
    <property type="molecule type" value="Genomic_DNA"/>
</dbReference>
<evidence type="ECO:0000313" key="1">
    <source>
        <dbReference type="EMBL" id="WAR45805.1"/>
    </source>
</evidence>
<accession>A0ABY7GMS7</accession>
<evidence type="ECO:0000313" key="2">
    <source>
        <dbReference type="Proteomes" id="UP001162780"/>
    </source>
</evidence>
<reference evidence="1" key="1">
    <citation type="submission" date="2022-11" db="EMBL/GenBank/DDBJ databases">
        <title>Methylomonas rapida sp. nov., Carotenoid-Producing Obligate Methanotrophs with High Growth Characteristics and Biotechnological Potential.</title>
        <authorList>
            <person name="Tikhonova E.N."/>
            <person name="Suleimanov R.Z."/>
            <person name="Miroshnikov K."/>
            <person name="Oshkin I.Y."/>
            <person name="Belova S.E."/>
            <person name="Danilova O.V."/>
            <person name="Ashikhmin A."/>
            <person name="Konopkin A."/>
            <person name="But S.Y."/>
            <person name="Khmelenina V.N."/>
            <person name="Kuznetsov N."/>
            <person name="Pimenov N.V."/>
            <person name="Dedysh S.N."/>
        </authorList>
    </citation>
    <scope>NUCLEOTIDE SEQUENCE</scope>
    <source>
        <strain evidence="1">MP1</strain>
    </source>
</reference>
<gene>
    <name evidence="1" type="ORF">NM686_004635</name>
</gene>
<dbReference type="Proteomes" id="UP001162780">
    <property type="component" value="Chromosome"/>
</dbReference>